<evidence type="ECO:0000313" key="1">
    <source>
        <dbReference type="EMBL" id="QIS13907.1"/>
    </source>
</evidence>
<keyword evidence="2" id="KW-1185">Reference proteome</keyword>
<dbReference type="Pfam" id="PF06067">
    <property type="entry name" value="DUF932"/>
    <property type="match status" value="1"/>
</dbReference>
<dbReference type="EMBL" id="CP046172">
    <property type="protein sequence ID" value="QIS13907.1"/>
    <property type="molecule type" value="Genomic_DNA"/>
</dbReference>
<dbReference type="Proteomes" id="UP000503540">
    <property type="component" value="Chromosome"/>
</dbReference>
<dbReference type="InterPro" id="IPR026325">
    <property type="entry name" value="DUF932"/>
</dbReference>
<name>A0A6G9YLF5_9NOCA</name>
<reference evidence="1 2" key="1">
    <citation type="journal article" date="2019" name="ACS Chem. Biol.">
        <title>Identification and Mobilization of a Cryptic Antibiotic Biosynthesis Gene Locus from a Human-Pathogenic Nocardia Isolate.</title>
        <authorList>
            <person name="Herisse M."/>
            <person name="Ishida K."/>
            <person name="Porter J.L."/>
            <person name="Howden B."/>
            <person name="Hertweck C."/>
            <person name="Stinear T.P."/>
            <person name="Pidot S.J."/>
        </authorList>
    </citation>
    <scope>NUCLEOTIDE SEQUENCE [LARGE SCALE GENOMIC DNA]</scope>
    <source>
        <strain evidence="1 2">AUSMDU00012717</strain>
    </source>
</reference>
<accession>A0A6G9YLF5</accession>
<dbReference type="AlphaFoldDB" id="A0A6G9YLF5"/>
<dbReference type="KEGG" id="nah:F5544_30315"/>
<sequence length="344" mass="37355">MPHNLDVTNGIAAFADSRTDAWHQLGQQVGHAMTAAEALREAHLAGWNVRKMPLQIPAQPLPDASGQTVPYPIPVVGKFATVRNNPITGGLDCLGVVGAGYQPVQNEASCELLDALVDESGAHFETAGALYGGRETFVTMKLPMTMNFQAVDGSRDTTEFYLAALNSHDGTSAFRLLITPIRIVCANTQTAALQHAKASFSIRHTAGATNSIAEAREALGLTFAYVEEFEREAARLYAQDMTATEVHAFADQLMAVEKAETERTAENRRIHANNITRLFVMSPTVTPLGSTKWATYNAVTEYADHFMEVRKGVGNPADARALRTLTSDTVRDLKLNAFHLLQTV</sequence>
<proteinExistence type="predicted"/>
<dbReference type="NCBIfam" id="TIGR03299">
    <property type="entry name" value="LGT_TIGR03299"/>
    <property type="match status" value="1"/>
</dbReference>
<evidence type="ECO:0000313" key="2">
    <source>
        <dbReference type="Proteomes" id="UP000503540"/>
    </source>
</evidence>
<gene>
    <name evidence="1" type="ORF">F5544_30315</name>
</gene>
<organism evidence="1 2">
    <name type="scientific">Nocardia arthritidis</name>
    <dbReference type="NCBI Taxonomy" id="228602"/>
    <lineage>
        <taxon>Bacteria</taxon>
        <taxon>Bacillati</taxon>
        <taxon>Actinomycetota</taxon>
        <taxon>Actinomycetes</taxon>
        <taxon>Mycobacteriales</taxon>
        <taxon>Nocardiaceae</taxon>
        <taxon>Nocardia</taxon>
    </lineage>
</organism>
<protein>
    <submittedName>
        <fullName evidence="1">DUF932 domain-containing protein</fullName>
    </submittedName>
</protein>
<dbReference type="RefSeq" id="WP_167476383.1">
    <property type="nucleotide sequence ID" value="NZ_CP046172.1"/>
</dbReference>
<dbReference type="InterPro" id="IPR017686">
    <property type="entry name" value="Phg/plasmid-like_prot"/>
</dbReference>